<protein>
    <submittedName>
        <fullName evidence="1">Uncharacterized protein</fullName>
    </submittedName>
</protein>
<evidence type="ECO:0000313" key="1">
    <source>
        <dbReference type="EMBL" id="KAJ1083234.1"/>
    </source>
</evidence>
<comment type="caution">
    <text evidence="1">The sequence shown here is derived from an EMBL/GenBank/DDBJ whole genome shotgun (WGS) entry which is preliminary data.</text>
</comment>
<dbReference type="Proteomes" id="UP001066276">
    <property type="component" value="Chromosome 12"/>
</dbReference>
<proteinExistence type="predicted"/>
<evidence type="ECO:0000313" key="2">
    <source>
        <dbReference type="Proteomes" id="UP001066276"/>
    </source>
</evidence>
<name>A0AAV7KY09_PLEWA</name>
<dbReference type="AlphaFoldDB" id="A0AAV7KY09"/>
<gene>
    <name evidence="1" type="ORF">NDU88_003393</name>
</gene>
<sequence>MLTALCRSNGPPAAAVAMGAKVAGKRQINGQGAALWVKVPIEGLGSGVRYQCGRRGLSALRYPHRYLHTHLRPATWHNSAPAAHCSSALRLLGASHSERQEASGKASVSETVTAALCKSNTTGIDKIKVPF</sequence>
<reference evidence="1" key="1">
    <citation type="journal article" date="2022" name="bioRxiv">
        <title>Sequencing and chromosome-scale assembly of the giantPleurodeles waltlgenome.</title>
        <authorList>
            <person name="Brown T."/>
            <person name="Elewa A."/>
            <person name="Iarovenko S."/>
            <person name="Subramanian E."/>
            <person name="Araus A.J."/>
            <person name="Petzold A."/>
            <person name="Susuki M."/>
            <person name="Suzuki K.-i.T."/>
            <person name="Hayashi T."/>
            <person name="Toyoda A."/>
            <person name="Oliveira C."/>
            <person name="Osipova E."/>
            <person name="Leigh N.D."/>
            <person name="Simon A."/>
            <person name="Yun M.H."/>
        </authorList>
    </citation>
    <scope>NUCLEOTIDE SEQUENCE</scope>
    <source>
        <strain evidence="1">20211129_DDA</strain>
        <tissue evidence="1">Liver</tissue>
    </source>
</reference>
<organism evidence="1 2">
    <name type="scientific">Pleurodeles waltl</name>
    <name type="common">Iberian ribbed newt</name>
    <dbReference type="NCBI Taxonomy" id="8319"/>
    <lineage>
        <taxon>Eukaryota</taxon>
        <taxon>Metazoa</taxon>
        <taxon>Chordata</taxon>
        <taxon>Craniata</taxon>
        <taxon>Vertebrata</taxon>
        <taxon>Euteleostomi</taxon>
        <taxon>Amphibia</taxon>
        <taxon>Batrachia</taxon>
        <taxon>Caudata</taxon>
        <taxon>Salamandroidea</taxon>
        <taxon>Salamandridae</taxon>
        <taxon>Pleurodelinae</taxon>
        <taxon>Pleurodeles</taxon>
    </lineage>
</organism>
<accession>A0AAV7KY09</accession>
<keyword evidence="2" id="KW-1185">Reference proteome</keyword>
<dbReference type="EMBL" id="JANPWB010000016">
    <property type="protein sequence ID" value="KAJ1083234.1"/>
    <property type="molecule type" value="Genomic_DNA"/>
</dbReference>